<sequence>METRFLRRALRRIRLSPSIRRFHNNHPLKDREPSNHQTNPIGDYYASLLESSTPKITSKPPTTATPSADPPIVIGEEKAPEAPEAAILFSSRLSSPLERRSEIRKKSTLLAGVWVPQKPDEPDNCCMSGCVNCVWDRYGEELQEWAVARKEAYRALKTEGSLKGDMNRRKNMVGLGGTGSMLGEEEKAATHTMVSMDDDGGGSETNWDTGSDTTLEGEDLFKGIPVGIREFMKQEKRLREKHTKEKTTG</sequence>
<dbReference type="InterPro" id="IPR039251">
    <property type="entry name" value="OXLD1"/>
</dbReference>
<comment type="caution">
    <text evidence="3">The sequence shown here is derived from an EMBL/GenBank/DDBJ whole genome shotgun (WGS) entry which is preliminary data.</text>
</comment>
<feature type="region of interest" description="Disordered" evidence="1">
    <location>
        <begin position="194"/>
        <end position="216"/>
    </location>
</feature>
<dbReference type="Proteomes" id="UP000824998">
    <property type="component" value="Unassembled WGS sequence"/>
</dbReference>
<dbReference type="Pfam" id="PF09791">
    <property type="entry name" value="Oxidored-like"/>
    <property type="match status" value="1"/>
</dbReference>
<feature type="domain" description="Oxidoreductase-like" evidence="2">
    <location>
        <begin position="110"/>
        <end position="152"/>
    </location>
</feature>
<feature type="compositionally biased region" description="Low complexity" evidence="1">
    <location>
        <begin position="53"/>
        <end position="72"/>
    </location>
</feature>
<dbReference type="InterPro" id="IPR019180">
    <property type="entry name" value="Oxidoreductase-like_N"/>
</dbReference>
<feature type="compositionally biased region" description="Polar residues" evidence="1">
    <location>
        <begin position="204"/>
        <end position="214"/>
    </location>
</feature>
<gene>
    <name evidence="3" type="ORF">BJ875DRAFT_454606</name>
</gene>
<evidence type="ECO:0000259" key="2">
    <source>
        <dbReference type="Pfam" id="PF09791"/>
    </source>
</evidence>
<dbReference type="PANTHER" id="PTHR21193:SF3">
    <property type="entry name" value="OXIDOREDUCTASE-LIKE DOMAIN-CONTAINING PROTEIN 1"/>
    <property type="match status" value="1"/>
</dbReference>
<dbReference type="AlphaFoldDB" id="A0A9P7YQ72"/>
<dbReference type="PANTHER" id="PTHR21193">
    <property type="entry name" value="OXIDOREDUCTASE-LIKE DOMAIN-CONTAINING PROTEIN 1"/>
    <property type="match status" value="1"/>
</dbReference>
<keyword evidence="4" id="KW-1185">Reference proteome</keyword>
<name>A0A9P7YQ72_9HELO</name>
<evidence type="ECO:0000313" key="3">
    <source>
        <dbReference type="EMBL" id="KAG9237108.1"/>
    </source>
</evidence>
<organism evidence="3 4">
    <name type="scientific">Amylocarpus encephaloides</name>
    <dbReference type="NCBI Taxonomy" id="45428"/>
    <lineage>
        <taxon>Eukaryota</taxon>
        <taxon>Fungi</taxon>
        <taxon>Dikarya</taxon>
        <taxon>Ascomycota</taxon>
        <taxon>Pezizomycotina</taxon>
        <taxon>Leotiomycetes</taxon>
        <taxon>Helotiales</taxon>
        <taxon>Helotiales incertae sedis</taxon>
        <taxon>Amylocarpus</taxon>
    </lineage>
</organism>
<reference evidence="3" key="1">
    <citation type="journal article" date="2021" name="IMA Fungus">
        <title>Genomic characterization of three marine fungi, including Emericellopsis atlantica sp. nov. with signatures of a generalist lifestyle and marine biomass degradation.</title>
        <authorList>
            <person name="Hagestad O.C."/>
            <person name="Hou L."/>
            <person name="Andersen J.H."/>
            <person name="Hansen E.H."/>
            <person name="Altermark B."/>
            <person name="Li C."/>
            <person name="Kuhnert E."/>
            <person name="Cox R.J."/>
            <person name="Crous P.W."/>
            <person name="Spatafora J.W."/>
            <person name="Lail K."/>
            <person name="Amirebrahimi M."/>
            <person name="Lipzen A."/>
            <person name="Pangilinan J."/>
            <person name="Andreopoulos W."/>
            <person name="Hayes R.D."/>
            <person name="Ng V."/>
            <person name="Grigoriev I.V."/>
            <person name="Jackson S.A."/>
            <person name="Sutton T.D.S."/>
            <person name="Dobson A.D.W."/>
            <person name="Rama T."/>
        </authorList>
    </citation>
    <scope>NUCLEOTIDE SEQUENCE</scope>
    <source>
        <strain evidence="3">TRa018bII</strain>
    </source>
</reference>
<evidence type="ECO:0000256" key="1">
    <source>
        <dbReference type="SAM" id="MobiDB-lite"/>
    </source>
</evidence>
<accession>A0A9P7YQ72</accession>
<dbReference type="GO" id="GO:0005739">
    <property type="term" value="C:mitochondrion"/>
    <property type="evidence" value="ECO:0007669"/>
    <property type="project" value="TreeGrafter"/>
</dbReference>
<feature type="region of interest" description="Disordered" evidence="1">
    <location>
        <begin position="53"/>
        <end position="74"/>
    </location>
</feature>
<evidence type="ECO:0000313" key="4">
    <source>
        <dbReference type="Proteomes" id="UP000824998"/>
    </source>
</evidence>
<dbReference type="OrthoDB" id="10064411at2759"/>
<protein>
    <submittedName>
        <fullName evidence="3">UPF0651 protein, mitochondrial</fullName>
    </submittedName>
</protein>
<proteinExistence type="predicted"/>
<dbReference type="EMBL" id="MU251393">
    <property type="protein sequence ID" value="KAG9237108.1"/>
    <property type="molecule type" value="Genomic_DNA"/>
</dbReference>